<feature type="domain" description="RCK N-terminal" evidence="1">
    <location>
        <begin position="6"/>
        <end position="122"/>
    </location>
</feature>
<dbReference type="PROSITE" id="PS51202">
    <property type="entry name" value="RCK_C"/>
    <property type="match status" value="1"/>
</dbReference>
<dbReference type="InterPro" id="IPR003148">
    <property type="entry name" value="RCK_N"/>
</dbReference>
<dbReference type="SUPFAM" id="SSF116726">
    <property type="entry name" value="TrkA C-terminal domain-like"/>
    <property type="match status" value="1"/>
</dbReference>
<dbReference type="SUPFAM" id="SSF51735">
    <property type="entry name" value="NAD(P)-binding Rossmann-fold domains"/>
    <property type="match status" value="1"/>
</dbReference>
<feature type="domain" description="RCK C-terminal" evidence="2">
    <location>
        <begin position="139"/>
        <end position="223"/>
    </location>
</feature>
<dbReference type="InterPro" id="IPR006037">
    <property type="entry name" value="RCK_C"/>
</dbReference>
<dbReference type="Pfam" id="PF02080">
    <property type="entry name" value="TrkA_C"/>
    <property type="match status" value="1"/>
</dbReference>
<accession>A0A537LSM2</accession>
<dbReference type="Gene3D" id="3.30.70.1450">
    <property type="entry name" value="Regulator of K+ conductance, C-terminal domain"/>
    <property type="match status" value="1"/>
</dbReference>
<dbReference type="Proteomes" id="UP000315217">
    <property type="component" value="Unassembled WGS sequence"/>
</dbReference>
<sequence length="234" mass="24872">MAEAISMDFAVIGIGRFGSAVVRTLYEMGHHVLAIDRDEDALRSVQDSSTHSVQLDSTDPEALRAVGITNFDAVVVSIGAGVQESILTTLLLKEMGCRKVVSKASGELQARVLEKVGADLVIRPERDMAVRVARSLASGHVVDLLELSPNLLVEEVSVGPRVNGKSLGDLDLRSRYGVSILLLKRDSQIVVVPGGETELRAGDVLVVFGEKQALARLESSFGTGDLGLAAAQED</sequence>
<protein>
    <submittedName>
        <fullName evidence="3">TrkA family potassium uptake protein</fullName>
    </submittedName>
</protein>
<comment type="caution">
    <text evidence="3">The sequence shown here is derived from an EMBL/GenBank/DDBJ whole genome shotgun (WGS) entry which is preliminary data.</text>
</comment>
<dbReference type="GO" id="GO:0006813">
    <property type="term" value="P:potassium ion transport"/>
    <property type="evidence" value="ECO:0007669"/>
    <property type="project" value="InterPro"/>
</dbReference>
<evidence type="ECO:0000259" key="1">
    <source>
        <dbReference type="PROSITE" id="PS51201"/>
    </source>
</evidence>
<dbReference type="GO" id="GO:0008324">
    <property type="term" value="F:monoatomic cation transmembrane transporter activity"/>
    <property type="evidence" value="ECO:0007669"/>
    <property type="project" value="InterPro"/>
</dbReference>
<evidence type="ECO:0000313" key="4">
    <source>
        <dbReference type="Proteomes" id="UP000315217"/>
    </source>
</evidence>
<dbReference type="InterPro" id="IPR036721">
    <property type="entry name" value="RCK_C_sf"/>
</dbReference>
<dbReference type="Pfam" id="PF02254">
    <property type="entry name" value="TrkA_N"/>
    <property type="match status" value="1"/>
</dbReference>
<dbReference type="EMBL" id="VBAI01000081">
    <property type="protein sequence ID" value="TMJ11018.1"/>
    <property type="molecule type" value="Genomic_DNA"/>
</dbReference>
<name>A0A537LSM2_9BACT</name>
<dbReference type="PANTHER" id="PTHR43833">
    <property type="entry name" value="POTASSIUM CHANNEL PROTEIN 2-RELATED-RELATED"/>
    <property type="match status" value="1"/>
</dbReference>
<proteinExistence type="predicted"/>
<dbReference type="PANTHER" id="PTHR43833:SF7">
    <property type="entry name" value="KTR SYSTEM POTASSIUM UPTAKE PROTEIN C"/>
    <property type="match status" value="1"/>
</dbReference>
<evidence type="ECO:0000259" key="2">
    <source>
        <dbReference type="PROSITE" id="PS51202"/>
    </source>
</evidence>
<reference evidence="3 4" key="1">
    <citation type="journal article" date="2019" name="Nat. Microbiol.">
        <title>Mediterranean grassland soil C-N compound turnover is dependent on rainfall and depth, and is mediated by genomically divergent microorganisms.</title>
        <authorList>
            <person name="Diamond S."/>
            <person name="Andeer P.F."/>
            <person name="Li Z."/>
            <person name="Crits-Christoph A."/>
            <person name="Burstein D."/>
            <person name="Anantharaman K."/>
            <person name="Lane K.R."/>
            <person name="Thomas B.C."/>
            <person name="Pan C."/>
            <person name="Northen T.R."/>
            <person name="Banfield J.F."/>
        </authorList>
    </citation>
    <scope>NUCLEOTIDE SEQUENCE [LARGE SCALE GENOMIC DNA]</scope>
    <source>
        <strain evidence="3">NP_1</strain>
    </source>
</reference>
<gene>
    <name evidence="3" type="ORF">E6G98_06095</name>
</gene>
<dbReference type="Gene3D" id="3.40.50.720">
    <property type="entry name" value="NAD(P)-binding Rossmann-like Domain"/>
    <property type="match status" value="1"/>
</dbReference>
<organism evidence="3 4">
    <name type="scientific">Candidatus Segetimicrobium genomatis</name>
    <dbReference type="NCBI Taxonomy" id="2569760"/>
    <lineage>
        <taxon>Bacteria</taxon>
        <taxon>Bacillati</taxon>
        <taxon>Candidatus Sysuimicrobiota</taxon>
        <taxon>Candidatus Sysuimicrobiia</taxon>
        <taxon>Candidatus Sysuimicrobiales</taxon>
        <taxon>Candidatus Segetimicrobiaceae</taxon>
        <taxon>Candidatus Segetimicrobium</taxon>
    </lineage>
</organism>
<dbReference type="InterPro" id="IPR036291">
    <property type="entry name" value="NAD(P)-bd_dom_sf"/>
</dbReference>
<dbReference type="AlphaFoldDB" id="A0A537LSM2"/>
<dbReference type="PROSITE" id="PS51201">
    <property type="entry name" value="RCK_N"/>
    <property type="match status" value="1"/>
</dbReference>
<dbReference type="InterPro" id="IPR050721">
    <property type="entry name" value="Trk_Ktr_HKT_K-transport"/>
</dbReference>
<evidence type="ECO:0000313" key="3">
    <source>
        <dbReference type="EMBL" id="TMJ11018.1"/>
    </source>
</evidence>